<keyword evidence="2" id="KW-1185">Reference proteome</keyword>
<organism evidence="1 2">
    <name type="scientific">Meripilus lineatus</name>
    <dbReference type="NCBI Taxonomy" id="2056292"/>
    <lineage>
        <taxon>Eukaryota</taxon>
        <taxon>Fungi</taxon>
        <taxon>Dikarya</taxon>
        <taxon>Basidiomycota</taxon>
        <taxon>Agaricomycotina</taxon>
        <taxon>Agaricomycetes</taxon>
        <taxon>Polyporales</taxon>
        <taxon>Meripilaceae</taxon>
        <taxon>Meripilus</taxon>
    </lineage>
</organism>
<sequence>MEQVSSIFTLSIRAIQSLFVPHGYHALPEEIPIEGFEEGSKSVMARIPPEIIGEILSHLRSDRKALNACSMISRVWYFETRRMTFKPLVIQSRHLRWPAEELEEEQPTLSGASSSARDIRVFSNCENDYLSDAIELPKLSQFLKRFKQLEVLTLSSVTCRLGTKGGGFCDWAHSRPTITLPNTKGVRLVYKDKYPTFNHIPFLLDWFPSLEEFEILKSEDSRLSILHPTSPPQEAIYQLRLQCSQVPPTARSTRDHPIVAGIISLVDPTPRFTARTLALDFDTQDRTELRLLFWVLREFGRNIRELTIRMPCRPDQVTDDPKKFFSAHWEWDAELDFSVCRNLETFNLCLNLKHQPRSDQFLAGSWNHVLHILSLVTNANSQTLKNVNITIEAQRILRQTRSLVKNQILGAMWTRTQAAISPLKDRLNGVFVGIFALDPALTSLTLTKFQQAYPGISRANFQVLPEDTELTIRAI</sequence>
<comment type="caution">
    <text evidence="1">The sequence shown here is derived from an EMBL/GenBank/DDBJ whole genome shotgun (WGS) entry which is preliminary data.</text>
</comment>
<name>A0AAD5YGG7_9APHY</name>
<dbReference type="InterPro" id="IPR036047">
    <property type="entry name" value="F-box-like_dom_sf"/>
</dbReference>
<evidence type="ECO:0000313" key="1">
    <source>
        <dbReference type="EMBL" id="KAJ3480689.1"/>
    </source>
</evidence>
<dbReference type="Proteomes" id="UP001212997">
    <property type="component" value="Unassembled WGS sequence"/>
</dbReference>
<accession>A0AAD5YGG7</accession>
<dbReference type="SUPFAM" id="SSF81383">
    <property type="entry name" value="F-box domain"/>
    <property type="match status" value="1"/>
</dbReference>
<dbReference type="AlphaFoldDB" id="A0AAD5YGG7"/>
<reference evidence="1" key="1">
    <citation type="submission" date="2022-07" db="EMBL/GenBank/DDBJ databases">
        <title>Genome Sequence of Physisporinus lineatus.</title>
        <authorList>
            <person name="Buettner E."/>
        </authorList>
    </citation>
    <scope>NUCLEOTIDE SEQUENCE</scope>
    <source>
        <strain evidence="1">VT162</strain>
    </source>
</reference>
<evidence type="ECO:0000313" key="2">
    <source>
        <dbReference type="Proteomes" id="UP001212997"/>
    </source>
</evidence>
<proteinExistence type="predicted"/>
<evidence type="ECO:0008006" key="3">
    <source>
        <dbReference type="Google" id="ProtNLM"/>
    </source>
</evidence>
<dbReference type="EMBL" id="JANAWD010000361">
    <property type="protein sequence ID" value="KAJ3480689.1"/>
    <property type="molecule type" value="Genomic_DNA"/>
</dbReference>
<protein>
    <recommendedName>
        <fullName evidence="3">F-box domain-containing protein</fullName>
    </recommendedName>
</protein>
<gene>
    <name evidence="1" type="ORF">NLI96_g8174</name>
</gene>